<evidence type="ECO:0000313" key="1">
    <source>
        <dbReference type="EMBL" id="MQY43607.1"/>
    </source>
</evidence>
<gene>
    <name evidence="1" type="ORF">GG681_13250</name>
</gene>
<organism evidence="1 2">
    <name type="scientific">Tritonibacter aquimaris</name>
    <dbReference type="NCBI Taxonomy" id="2663379"/>
    <lineage>
        <taxon>Bacteria</taxon>
        <taxon>Pseudomonadati</taxon>
        <taxon>Pseudomonadota</taxon>
        <taxon>Alphaproteobacteria</taxon>
        <taxon>Rhodobacterales</taxon>
        <taxon>Paracoccaceae</taxon>
        <taxon>Tritonibacter</taxon>
    </lineage>
</organism>
<proteinExistence type="predicted"/>
<dbReference type="RefSeq" id="WP_153548498.1">
    <property type="nucleotide sequence ID" value="NZ_WIXK01000006.1"/>
</dbReference>
<comment type="caution">
    <text evidence="1">The sequence shown here is derived from an EMBL/GenBank/DDBJ whole genome shotgun (WGS) entry which is preliminary data.</text>
</comment>
<dbReference type="Proteomes" id="UP000436694">
    <property type="component" value="Unassembled WGS sequence"/>
</dbReference>
<name>A0A844AUU6_9RHOB</name>
<accession>A0A844AUU6</accession>
<dbReference type="AlphaFoldDB" id="A0A844AUU6"/>
<dbReference type="EMBL" id="WIXK01000006">
    <property type="protein sequence ID" value="MQY43607.1"/>
    <property type="molecule type" value="Genomic_DNA"/>
</dbReference>
<sequence>MIVDHHGVVDVWQGQIDINLNAALWMFAVVVAHMKSVDCRRTGRITSIAAQTSIADSAALCAARPGGLQLWLYHLRAHDPRERRGRTDRCINAKIADTGQPRKGAG</sequence>
<reference evidence="1 2" key="1">
    <citation type="submission" date="2019-10" db="EMBL/GenBank/DDBJ databases">
        <title>Epibacterium sp. nov., isolated from seawater.</title>
        <authorList>
            <person name="Zhang X."/>
            <person name="Li N."/>
        </authorList>
    </citation>
    <scope>NUCLEOTIDE SEQUENCE [LARGE SCALE GENOMIC DNA]</scope>
    <source>
        <strain evidence="1 2">SM1969</strain>
    </source>
</reference>
<evidence type="ECO:0000313" key="2">
    <source>
        <dbReference type="Proteomes" id="UP000436694"/>
    </source>
</evidence>
<keyword evidence="2" id="KW-1185">Reference proteome</keyword>
<protein>
    <submittedName>
        <fullName evidence="1">Uncharacterized protein</fullName>
    </submittedName>
</protein>
<dbReference type="SUPFAM" id="SSF51735">
    <property type="entry name" value="NAD(P)-binding Rossmann-fold domains"/>
    <property type="match status" value="1"/>
</dbReference>
<dbReference type="InterPro" id="IPR036291">
    <property type="entry name" value="NAD(P)-bd_dom_sf"/>
</dbReference>